<dbReference type="Proteomes" id="UP000003803">
    <property type="component" value="Unassembled WGS sequence"/>
</dbReference>
<gene>
    <name evidence="1" type="ORF">ANACOL_01709</name>
</gene>
<sequence length="39" mass="4499">MEDFSAGERLPSGGGVYIKQQVVIRRLFCRLSPPLYCRR</sequence>
<keyword evidence="2" id="KW-1185">Reference proteome</keyword>
<evidence type="ECO:0000313" key="1">
    <source>
        <dbReference type="EMBL" id="EDS11818.1"/>
    </source>
</evidence>
<protein>
    <submittedName>
        <fullName evidence="1">Uncharacterized protein</fullName>
    </submittedName>
</protein>
<organism evidence="1 2">
    <name type="scientific">Anaerotruncus colihominis DSM 17241</name>
    <dbReference type="NCBI Taxonomy" id="445972"/>
    <lineage>
        <taxon>Bacteria</taxon>
        <taxon>Bacillati</taxon>
        <taxon>Bacillota</taxon>
        <taxon>Clostridia</taxon>
        <taxon>Eubacteriales</taxon>
        <taxon>Oscillospiraceae</taxon>
        <taxon>Anaerotruncus</taxon>
    </lineage>
</organism>
<reference evidence="1" key="1">
    <citation type="submission" date="2007-11" db="EMBL/GenBank/DDBJ databases">
        <authorList>
            <person name="Fulton L."/>
            <person name="Clifton S."/>
            <person name="Fulton B."/>
            <person name="Xu J."/>
            <person name="Minx P."/>
            <person name="Pepin K.H."/>
            <person name="Johnson M."/>
            <person name="Thiruvilangam P."/>
            <person name="Bhonagiri V."/>
            <person name="Nash W.E."/>
            <person name="Mardis E.R."/>
            <person name="Wilson R.K."/>
        </authorList>
    </citation>
    <scope>NUCLEOTIDE SEQUENCE [LARGE SCALE GENOMIC DNA]</scope>
    <source>
        <strain evidence="1">DSM 17241</strain>
    </source>
</reference>
<proteinExistence type="predicted"/>
<evidence type="ECO:0000313" key="2">
    <source>
        <dbReference type="Proteomes" id="UP000003803"/>
    </source>
</evidence>
<dbReference type="HOGENOM" id="CLU_3303750_0_0_9"/>
<accession>B0P9P1</accession>
<comment type="caution">
    <text evidence="1">The sequence shown here is derived from an EMBL/GenBank/DDBJ whole genome shotgun (WGS) entry which is preliminary data.</text>
</comment>
<dbReference type="AlphaFoldDB" id="B0P9P1"/>
<name>B0P9P1_9FIRM</name>
<reference evidence="1" key="2">
    <citation type="submission" date="2013-09" db="EMBL/GenBank/DDBJ databases">
        <title>Draft genome sequence of Anaerotruncus colihominis(DSM 17241).</title>
        <authorList>
            <person name="Sudarsanam P."/>
            <person name="Ley R."/>
            <person name="Guruge J."/>
            <person name="Turnbaugh P.J."/>
            <person name="Mahowald M."/>
            <person name="Liep D."/>
            <person name="Gordon J."/>
        </authorList>
    </citation>
    <scope>NUCLEOTIDE SEQUENCE</scope>
    <source>
        <strain evidence="1">DSM 17241</strain>
    </source>
</reference>
<dbReference type="EMBL" id="ABGD02000012">
    <property type="protein sequence ID" value="EDS11818.1"/>
    <property type="molecule type" value="Genomic_DNA"/>
</dbReference>